<dbReference type="OrthoDB" id="39107at2157"/>
<organism evidence="1 2">
    <name type="scientific">Halopenitus malekzadehii</name>
    <dbReference type="NCBI Taxonomy" id="1267564"/>
    <lineage>
        <taxon>Archaea</taxon>
        <taxon>Methanobacteriati</taxon>
        <taxon>Methanobacteriota</taxon>
        <taxon>Stenosarchaea group</taxon>
        <taxon>Halobacteria</taxon>
        <taxon>Halobacteriales</taxon>
        <taxon>Haloferacaceae</taxon>
        <taxon>Halopenitus</taxon>
    </lineage>
</organism>
<evidence type="ECO:0000313" key="2">
    <source>
        <dbReference type="Proteomes" id="UP000199215"/>
    </source>
</evidence>
<sequence>MTGTESPTLLVAGDSRVDAGKTTFSVGLLATLSADGADPVGVKPRAGHDFWYDHDDFRAAVADRRLYGTDARRLAAASDRGLANRSDSTGSTPVAPEFINPLHRLWRPTPGRTGLLGEADRTFLCDRLGGAGNGDPTLVVNGAAEEAGLLPPTVADRLPLSEAPRVHDVSGFNEVMASSYLPVFERFAAAVAADPGPVVVESYGDIALPFEAGAGAGDAPTIDAVAVVAPTRVRVYDGGRYRRACTVAAGSAREGALEEHTDAVTSMVEPLGTVDLPALPGDARSSPDRVASAYADAYTTLLEAV</sequence>
<dbReference type="EMBL" id="FNWU01000009">
    <property type="protein sequence ID" value="SEH58355.1"/>
    <property type="molecule type" value="Genomic_DNA"/>
</dbReference>
<proteinExistence type="predicted"/>
<dbReference type="RefSeq" id="WP_092817447.1">
    <property type="nucleotide sequence ID" value="NZ_FNWU01000009.1"/>
</dbReference>
<keyword evidence="2" id="KW-1185">Reference proteome</keyword>
<accession>A0A1H6JHE1</accession>
<evidence type="ECO:0000313" key="1">
    <source>
        <dbReference type="EMBL" id="SEH58355.1"/>
    </source>
</evidence>
<dbReference type="STRING" id="1267564.SAMN05192561_10948"/>
<protein>
    <submittedName>
        <fullName evidence="1">Predicted P-loop ATPase/GTPase</fullName>
    </submittedName>
</protein>
<gene>
    <name evidence="1" type="ORF">SAMN05192561_10948</name>
</gene>
<dbReference type="Proteomes" id="UP000199215">
    <property type="component" value="Unassembled WGS sequence"/>
</dbReference>
<name>A0A1H6JHE1_9EURY</name>
<reference evidence="1 2" key="1">
    <citation type="submission" date="2016-10" db="EMBL/GenBank/DDBJ databases">
        <authorList>
            <person name="de Groot N.N."/>
        </authorList>
    </citation>
    <scope>NUCLEOTIDE SEQUENCE [LARGE SCALE GENOMIC DNA]</scope>
    <source>
        <strain evidence="1 2">IBRC-M10418</strain>
    </source>
</reference>
<dbReference type="AlphaFoldDB" id="A0A1H6JHE1"/>